<proteinExistence type="predicted"/>
<evidence type="ECO:0000256" key="2">
    <source>
        <dbReference type="ARBA" id="ARBA00022692"/>
    </source>
</evidence>
<organism evidence="8 9">
    <name type="scientific">Helicocarpus griseus UAMH5409</name>
    <dbReference type="NCBI Taxonomy" id="1447875"/>
    <lineage>
        <taxon>Eukaryota</taxon>
        <taxon>Fungi</taxon>
        <taxon>Dikarya</taxon>
        <taxon>Ascomycota</taxon>
        <taxon>Pezizomycotina</taxon>
        <taxon>Eurotiomycetes</taxon>
        <taxon>Eurotiomycetidae</taxon>
        <taxon>Onygenales</taxon>
        <taxon>Ajellomycetaceae</taxon>
        <taxon>Helicocarpus</taxon>
    </lineage>
</organism>
<dbReference type="OrthoDB" id="2130629at2759"/>
<feature type="transmembrane region" description="Helical" evidence="6">
    <location>
        <begin position="221"/>
        <end position="241"/>
    </location>
</feature>
<evidence type="ECO:0000259" key="7">
    <source>
        <dbReference type="PROSITE" id="PS50850"/>
    </source>
</evidence>
<name>A0A2B7Y5U4_9EURO</name>
<feature type="transmembrane region" description="Helical" evidence="6">
    <location>
        <begin position="342"/>
        <end position="362"/>
    </location>
</feature>
<dbReference type="GO" id="GO:0016020">
    <property type="term" value="C:membrane"/>
    <property type="evidence" value="ECO:0007669"/>
    <property type="project" value="UniProtKB-SubCell"/>
</dbReference>
<dbReference type="Proteomes" id="UP000223968">
    <property type="component" value="Unassembled WGS sequence"/>
</dbReference>
<dbReference type="PANTHER" id="PTHR42718:SF10">
    <property type="entry name" value="TRANSPORTER, PUTATIVE (AFU_ORTHOLOGUE AFUA_8G06760)-RELATED"/>
    <property type="match status" value="1"/>
</dbReference>
<feature type="region of interest" description="Disordered" evidence="5">
    <location>
        <begin position="1"/>
        <end position="22"/>
    </location>
</feature>
<keyword evidence="3 6" id="KW-1133">Transmembrane helix</keyword>
<evidence type="ECO:0000313" key="9">
    <source>
        <dbReference type="Proteomes" id="UP000223968"/>
    </source>
</evidence>
<dbReference type="Pfam" id="PF07690">
    <property type="entry name" value="MFS_1"/>
    <property type="match status" value="1"/>
</dbReference>
<dbReference type="AlphaFoldDB" id="A0A2B7Y5U4"/>
<dbReference type="PANTHER" id="PTHR42718">
    <property type="entry name" value="MAJOR FACILITATOR SUPERFAMILY MULTIDRUG TRANSPORTER MFSC"/>
    <property type="match status" value="1"/>
</dbReference>
<sequence>MAVTSTELVPPSSSHLTARTEGPSLELQLRAAPENVAGTQLLGTDEEEPNLQPTAISISKAKGAVVIMSASSMVFMNSILSGMLTVGLPTIAKDIRIPEGLMLWPVSVYGLTCGCTLLLSGSIADVIGSRKVFLTGCFLLSAFTLGCGLAKTAIQLIMFRAISGIAMSLCLPSAVSIITTAFPTGKRRNIAFACLGAAQPVGFSVGVALGGVLVDTIGWRYGYYLFTGINALFFLTAIWGVPADTRKTGQSTWKRLTYEIDWIGTVLISASLGLFSYTFAIMSAGPKSIVTPTNLALLILAVLLLPLFIFWINHREKANKPTLIPPSLFHSTPTHPHRTRNFSALCVSIFLTWAVFNAYQYFTTLYFQRLQHLSPLETSARFAPMIVAGALTNIATGLVVNRVPADILCVCAASASAIAPLLMAVARPGWSYWAAAFVATALIPVSADTLFTVANLVVTGIFPKKTHGLAGGVFNTLAQIGMAVGLAVMGVVSGAVSGTGDGSASEGNEGGAEYELALLKGYQATYWTSFAASVVIVALSWWGLKSIGKVGVKRD</sequence>
<feature type="transmembrane region" description="Helical" evidence="6">
    <location>
        <begin position="65"/>
        <end position="89"/>
    </location>
</feature>
<dbReference type="PROSITE" id="PS50850">
    <property type="entry name" value="MFS"/>
    <property type="match status" value="1"/>
</dbReference>
<dbReference type="Gene3D" id="1.20.1250.20">
    <property type="entry name" value="MFS general substrate transporter like domains"/>
    <property type="match status" value="2"/>
</dbReference>
<keyword evidence="9" id="KW-1185">Reference proteome</keyword>
<comment type="caution">
    <text evidence="8">The sequence shown here is derived from an EMBL/GenBank/DDBJ whole genome shotgun (WGS) entry which is preliminary data.</text>
</comment>
<dbReference type="InterPro" id="IPR011701">
    <property type="entry name" value="MFS"/>
</dbReference>
<dbReference type="EMBL" id="PDNB01000016">
    <property type="protein sequence ID" value="PGH16575.1"/>
    <property type="molecule type" value="Genomic_DNA"/>
</dbReference>
<evidence type="ECO:0000256" key="1">
    <source>
        <dbReference type="ARBA" id="ARBA00004141"/>
    </source>
</evidence>
<feature type="transmembrane region" description="Helical" evidence="6">
    <location>
        <begin position="469"/>
        <end position="492"/>
    </location>
</feature>
<feature type="compositionally biased region" description="Polar residues" evidence="5">
    <location>
        <begin position="1"/>
        <end position="17"/>
    </location>
</feature>
<evidence type="ECO:0000256" key="5">
    <source>
        <dbReference type="SAM" id="MobiDB-lite"/>
    </source>
</evidence>
<dbReference type="InterPro" id="IPR020846">
    <property type="entry name" value="MFS_dom"/>
</dbReference>
<keyword evidence="4 6" id="KW-0472">Membrane</keyword>
<feature type="transmembrane region" description="Helical" evidence="6">
    <location>
        <begin position="157"/>
        <end position="178"/>
    </location>
</feature>
<dbReference type="SUPFAM" id="SSF103473">
    <property type="entry name" value="MFS general substrate transporter"/>
    <property type="match status" value="1"/>
</dbReference>
<reference evidence="8 9" key="1">
    <citation type="submission" date="2017-10" db="EMBL/GenBank/DDBJ databases">
        <title>Comparative genomics in systemic dimorphic fungi from Ajellomycetaceae.</title>
        <authorList>
            <person name="Munoz J.F."/>
            <person name="Mcewen J.G."/>
            <person name="Clay O.K."/>
            <person name="Cuomo C.A."/>
        </authorList>
    </citation>
    <scope>NUCLEOTIDE SEQUENCE [LARGE SCALE GENOMIC DNA]</scope>
    <source>
        <strain evidence="8 9">UAMH5409</strain>
    </source>
</reference>
<feature type="transmembrane region" description="Helical" evidence="6">
    <location>
        <begin position="407"/>
        <end position="426"/>
    </location>
</feature>
<feature type="domain" description="Major facilitator superfamily (MFS) profile" evidence="7">
    <location>
        <begin position="66"/>
        <end position="549"/>
    </location>
</feature>
<feature type="transmembrane region" description="Helical" evidence="6">
    <location>
        <begin position="262"/>
        <end position="282"/>
    </location>
</feature>
<keyword evidence="2 6" id="KW-0812">Transmembrane</keyword>
<dbReference type="InterPro" id="IPR036259">
    <property type="entry name" value="MFS_trans_sf"/>
</dbReference>
<evidence type="ECO:0000256" key="6">
    <source>
        <dbReference type="SAM" id="Phobius"/>
    </source>
</evidence>
<dbReference type="GO" id="GO:0022857">
    <property type="term" value="F:transmembrane transporter activity"/>
    <property type="evidence" value="ECO:0007669"/>
    <property type="project" value="InterPro"/>
</dbReference>
<feature type="transmembrane region" description="Helical" evidence="6">
    <location>
        <begin position="382"/>
        <end position="400"/>
    </location>
</feature>
<evidence type="ECO:0000313" key="8">
    <source>
        <dbReference type="EMBL" id="PGH16575.1"/>
    </source>
</evidence>
<gene>
    <name evidence="8" type="ORF">AJ79_01681</name>
</gene>
<evidence type="ECO:0000256" key="4">
    <source>
        <dbReference type="ARBA" id="ARBA00023136"/>
    </source>
</evidence>
<protein>
    <recommendedName>
        <fullName evidence="7">Major facilitator superfamily (MFS) profile domain-containing protein</fullName>
    </recommendedName>
</protein>
<accession>A0A2B7Y5U4</accession>
<evidence type="ECO:0000256" key="3">
    <source>
        <dbReference type="ARBA" id="ARBA00022989"/>
    </source>
</evidence>
<feature type="transmembrane region" description="Helical" evidence="6">
    <location>
        <begin position="190"/>
        <end position="209"/>
    </location>
</feature>
<feature type="transmembrane region" description="Helical" evidence="6">
    <location>
        <begin position="101"/>
        <end position="120"/>
    </location>
</feature>
<feature type="transmembrane region" description="Helical" evidence="6">
    <location>
        <begin position="432"/>
        <end position="457"/>
    </location>
</feature>
<comment type="subcellular location">
    <subcellularLocation>
        <location evidence="1">Membrane</location>
        <topology evidence="1">Multi-pass membrane protein</topology>
    </subcellularLocation>
</comment>
<feature type="transmembrane region" description="Helical" evidence="6">
    <location>
        <begin position="294"/>
        <end position="312"/>
    </location>
</feature>
<feature type="transmembrane region" description="Helical" evidence="6">
    <location>
        <begin position="524"/>
        <end position="544"/>
    </location>
</feature>
<feature type="transmembrane region" description="Helical" evidence="6">
    <location>
        <begin position="132"/>
        <end position="151"/>
    </location>
</feature>